<proteinExistence type="predicted"/>
<evidence type="ECO:0000313" key="2">
    <source>
        <dbReference type="WBParaSite" id="ES5_v2.g19697.t1"/>
    </source>
</evidence>
<organism evidence="1 2">
    <name type="scientific">Panagrolaimus sp. ES5</name>
    <dbReference type="NCBI Taxonomy" id="591445"/>
    <lineage>
        <taxon>Eukaryota</taxon>
        <taxon>Metazoa</taxon>
        <taxon>Ecdysozoa</taxon>
        <taxon>Nematoda</taxon>
        <taxon>Chromadorea</taxon>
        <taxon>Rhabditida</taxon>
        <taxon>Tylenchina</taxon>
        <taxon>Panagrolaimomorpha</taxon>
        <taxon>Panagrolaimoidea</taxon>
        <taxon>Panagrolaimidae</taxon>
        <taxon>Panagrolaimus</taxon>
    </lineage>
</organism>
<sequence length="79" mass="9209">MDSSIEPLAIKRLGEKADGKKRIIAIEFTSKKKRNAILSKARDVIKNYARLSADKVYFNKFLPIDEQEIQFLLRKELKQ</sequence>
<dbReference type="WBParaSite" id="ES5_v2.g19697.t1">
    <property type="protein sequence ID" value="ES5_v2.g19697.t1"/>
    <property type="gene ID" value="ES5_v2.g19697"/>
</dbReference>
<protein>
    <submittedName>
        <fullName evidence="2">Uncharacterized protein</fullName>
    </submittedName>
</protein>
<reference evidence="2" key="1">
    <citation type="submission" date="2022-11" db="UniProtKB">
        <authorList>
            <consortium name="WormBaseParasite"/>
        </authorList>
    </citation>
    <scope>IDENTIFICATION</scope>
</reference>
<evidence type="ECO:0000313" key="1">
    <source>
        <dbReference type="Proteomes" id="UP000887579"/>
    </source>
</evidence>
<name>A0AC34FRA2_9BILA</name>
<dbReference type="Proteomes" id="UP000887579">
    <property type="component" value="Unplaced"/>
</dbReference>
<accession>A0AC34FRA2</accession>